<protein>
    <submittedName>
        <fullName evidence="1">Uncharacterized protein</fullName>
    </submittedName>
</protein>
<dbReference type="Proteomes" id="UP000180280">
    <property type="component" value="Unassembled WGS sequence"/>
</dbReference>
<name>A0ABX3CFE1_9NEIS</name>
<evidence type="ECO:0000313" key="1">
    <source>
        <dbReference type="EMBL" id="OHX20760.1"/>
    </source>
</evidence>
<organism evidence="1 2">
    <name type="scientific">Chromobacterium sphagni</name>
    <dbReference type="NCBI Taxonomy" id="1903179"/>
    <lineage>
        <taxon>Bacteria</taxon>
        <taxon>Pseudomonadati</taxon>
        <taxon>Pseudomonadota</taxon>
        <taxon>Betaproteobacteria</taxon>
        <taxon>Neisseriales</taxon>
        <taxon>Chromobacteriaceae</taxon>
        <taxon>Chromobacterium</taxon>
    </lineage>
</organism>
<reference evidence="1 2" key="1">
    <citation type="submission" date="2016-09" db="EMBL/GenBank/DDBJ databases">
        <title>Chromobacterium muskegensis sp. nov., an insecticidal bacterium isolated from Sphagnum bogs.</title>
        <authorList>
            <person name="Sparks M.E."/>
            <person name="Blackburn M.B."/>
            <person name="Gundersen-Rindal D.E."/>
            <person name="Mitchell A."/>
            <person name="Farrar R."/>
            <person name="Kuhar D."/>
        </authorList>
    </citation>
    <scope>NUCLEOTIDE SEQUENCE [LARGE SCALE GENOMIC DNA]</scope>
    <source>
        <strain evidence="1 2">14B-1</strain>
    </source>
</reference>
<keyword evidence="2" id="KW-1185">Reference proteome</keyword>
<comment type="caution">
    <text evidence="1">The sequence shown here is derived from an EMBL/GenBank/DDBJ whole genome shotgun (WGS) entry which is preliminary data.</text>
</comment>
<dbReference type="EMBL" id="MKCT01000012">
    <property type="protein sequence ID" value="OHX20760.1"/>
    <property type="molecule type" value="Genomic_DNA"/>
</dbReference>
<accession>A0ABX3CFE1</accession>
<sequence length="67" mass="7265">MALHAGHLVAHVLHRDDGVDRQLELRHHHRVALGGIGADFLDAADGVERLLQRLAHFASTTSGEAPE</sequence>
<gene>
    <name evidence="1" type="ORF">BI344_14310</name>
</gene>
<evidence type="ECO:0000313" key="2">
    <source>
        <dbReference type="Proteomes" id="UP000180280"/>
    </source>
</evidence>
<proteinExistence type="predicted"/>